<gene>
    <name evidence="1" type="ORF">HNR72_007258</name>
</gene>
<dbReference type="EMBL" id="JACHLX010000001">
    <property type="protein sequence ID" value="MBB5816230.1"/>
    <property type="molecule type" value="Genomic_DNA"/>
</dbReference>
<reference evidence="1 2" key="1">
    <citation type="submission" date="2020-08" db="EMBL/GenBank/DDBJ databases">
        <title>Sequencing the genomes of 1000 actinobacteria strains.</title>
        <authorList>
            <person name="Klenk H.-P."/>
        </authorList>
    </citation>
    <scope>NUCLEOTIDE SEQUENCE [LARGE SCALE GENOMIC DNA]</scope>
    <source>
        <strain evidence="1 2">DSM 40129</strain>
    </source>
</reference>
<keyword evidence="2" id="KW-1185">Reference proteome</keyword>
<proteinExistence type="predicted"/>
<name>A0AA89QIR9_STRCU</name>
<comment type="caution">
    <text evidence="1">The sequence shown here is derived from an EMBL/GenBank/DDBJ whole genome shotgun (WGS) entry which is preliminary data.</text>
</comment>
<dbReference type="AlphaFoldDB" id="A0AA89QIR9"/>
<evidence type="ECO:0000313" key="1">
    <source>
        <dbReference type="EMBL" id="MBB5816230.1"/>
    </source>
</evidence>
<protein>
    <submittedName>
        <fullName evidence="1">Uncharacterized protein</fullName>
    </submittedName>
</protein>
<evidence type="ECO:0000313" key="2">
    <source>
        <dbReference type="Proteomes" id="UP000579531"/>
    </source>
</evidence>
<sequence>MGEPRVGALLGVDPALPAEMIHDLLPLLRRVVVLVTAGDAAGHVVHRGRGDRLDTAVRGRRGERHTAQAADGLHADALAVDDLLQAEEVDSGAESSV</sequence>
<accession>A0AA89QIR9</accession>
<organism evidence="1 2">
    <name type="scientific">Streptomyces collinus</name>
    <dbReference type="NCBI Taxonomy" id="42684"/>
    <lineage>
        <taxon>Bacteria</taxon>
        <taxon>Bacillati</taxon>
        <taxon>Actinomycetota</taxon>
        <taxon>Actinomycetes</taxon>
        <taxon>Kitasatosporales</taxon>
        <taxon>Streptomycetaceae</taxon>
        <taxon>Streptomyces</taxon>
    </lineage>
</organism>
<dbReference type="RefSeq" id="WP_311241185.1">
    <property type="nucleotide sequence ID" value="NZ_BAABFE010000005.1"/>
</dbReference>
<dbReference type="GeneID" id="93843676"/>
<dbReference type="Proteomes" id="UP000579531">
    <property type="component" value="Unassembled WGS sequence"/>
</dbReference>